<evidence type="ECO:0000313" key="2">
    <source>
        <dbReference type="Proteomes" id="UP000018001"/>
    </source>
</evidence>
<dbReference type="EMBL" id="BAUL01000041">
    <property type="protein sequence ID" value="GAD92970.1"/>
    <property type="molecule type" value="Genomic_DNA"/>
</dbReference>
<gene>
    <name evidence="1" type="ORF">PVAR5_1569</name>
</gene>
<proteinExistence type="predicted"/>
<evidence type="ECO:0000313" key="1">
    <source>
        <dbReference type="EMBL" id="GAD92970.1"/>
    </source>
</evidence>
<comment type="caution">
    <text evidence="1">The sequence shown here is derived from an EMBL/GenBank/DDBJ whole genome shotgun (WGS) entry which is preliminary data.</text>
</comment>
<dbReference type="OrthoDB" id="4511168at2759"/>
<dbReference type="InParanoid" id="V5HTU5"/>
<name>V5HTU5_BYSSN</name>
<protein>
    <recommendedName>
        <fullName evidence="3">GPI anchored serine-rich protein</fullName>
    </recommendedName>
</protein>
<accession>V5HTU5</accession>
<keyword evidence="2" id="KW-1185">Reference proteome</keyword>
<reference evidence="2" key="1">
    <citation type="journal article" date="2014" name="Genome Announc.">
        <title>Draft genome sequence of the formaldehyde-resistant fungus Byssochlamys spectabilis No. 5 (anamorph Paecilomyces variotii No. 5) (NBRC109023).</title>
        <authorList>
            <person name="Oka T."/>
            <person name="Ekino K."/>
            <person name="Fukuda K."/>
            <person name="Nomura Y."/>
        </authorList>
    </citation>
    <scope>NUCLEOTIDE SEQUENCE [LARGE SCALE GENOMIC DNA]</scope>
    <source>
        <strain evidence="2">No. 5 / NBRC 109023</strain>
    </source>
</reference>
<evidence type="ECO:0008006" key="3">
    <source>
        <dbReference type="Google" id="ProtNLM"/>
    </source>
</evidence>
<dbReference type="AlphaFoldDB" id="V5HTU5"/>
<sequence length="238" mass="24309">MTEVPASPSGYSQPVEQYTTSTIFSTRTATITACPSSVRNCPASAKTTFLTTETVFVSKTVCLVTELPYATGTTAPEASSFPTDHPVVSVSPVFSTRTATLTSCPSGVTGCPSTEMVTQVATETLLIGESTYTLPAATSASSVQTLSPASSQSSPAIGGIGNGMTSNAVPTNATYPFSTGTASNQSTIFISTASLPSITSTAQMTPPAFNGVASLSHRASWSHFLVSFAVAGLVVFCL</sequence>
<dbReference type="Proteomes" id="UP000018001">
    <property type="component" value="Unassembled WGS sequence"/>
</dbReference>
<organism evidence="1 2">
    <name type="scientific">Byssochlamys spectabilis (strain No. 5 / NBRC 109023)</name>
    <name type="common">Paecilomyces variotii</name>
    <dbReference type="NCBI Taxonomy" id="1356009"/>
    <lineage>
        <taxon>Eukaryota</taxon>
        <taxon>Fungi</taxon>
        <taxon>Dikarya</taxon>
        <taxon>Ascomycota</taxon>
        <taxon>Pezizomycotina</taxon>
        <taxon>Eurotiomycetes</taxon>
        <taxon>Eurotiomycetidae</taxon>
        <taxon>Eurotiales</taxon>
        <taxon>Thermoascaceae</taxon>
        <taxon>Paecilomyces</taxon>
    </lineage>
</organism>
<dbReference type="HOGENOM" id="CLU_1165688_0_0_1"/>